<accession>A0A0X8FLI2</accession>
<keyword evidence="2" id="KW-1185">Reference proteome</keyword>
<dbReference type="KEGG" id="auh:AWM75_05735"/>
<protein>
    <submittedName>
        <fullName evidence="1">Uncharacterized protein</fullName>
    </submittedName>
</protein>
<dbReference type="InterPro" id="IPR010380">
    <property type="entry name" value="DUF975"/>
</dbReference>
<name>A0A0X8FLI2_9LACT</name>
<dbReference type="OrthoDB" id="9784844at2"/>
<reference evidence="1 2" key="1">
    <citation type="journal article" date="2016" name="Genome Announc.">
        <title>Complete Genome Sequences of Aerococcus christensenii CCUG 28831T, Aerococcus sanguinicola CCUG 43001T, Aerococcus urinae CCUG 36881T, Aerococcus urinaeequi CCUG 28094T, Aerococcus urinaehominis CCUG 42038 BT, and Aerococcus viridans CCUG 4311T.</title>
        <authorList>
            <person name="Carkaci D."/>
            <person name="Dargis R."/>
            <person name="Nielsen X.C."/>
            <person name="Skovgaard O."/>
            <person name="Fuursted K."/>
            <person name="Christensen J.J."/>
        </authorList>
    </citation>
    <scope>NUCLEOTIDE SEQUENCE [LARGE SCALE GENOMIC DNA]</scope>
    <source>
        <strain evidence="1 2">CCUG42038B</strain>
    </source>
</reference>
<dbReference type="PANTHER" id="PTHR40076">
    <property type="entry name" value="MEMBRANE PROTEIN-RELATED"/>
    <property type="match status" value="1"/>
</dbReference>
<dbReference type="Pfam" id="PF06161">
    <property type="entry name" value="DUF975"/>
    <property type="match status" value="1"/>
</dbReference>
<proteinExistence type="predicted"/>
<evidence type="ECO:0000313" key="1">
    <source>
        <dbReference type="EMBL" id="AMB99528.1"/>
    </source>
</evidence>
<dbReference type="Proteomes" id="UP000062260">
    <property type="component" value="Chromosome"/>
</dbReference>
<gene>
    <name evidence="1" type="ORF">AWM75_05735</name>
</gene>
<sequence length="213" mass="24336">MDYKRAAKLLLAQDKDRFIGLTLVVVLIQLILLTSGTSFFFLGLAFWALYINIDLAYQAYILAASRKLSLTWTNLVSHHWLKAVASQLLGHLQVLLAFICFILPGIYLKLAYALLPYVLVDFPDLSVGQSLGLARRLMKGRKWALILLYSRFILWGLSIIFSFGLSYFYVRPYLSLARAYFYQDSLTKQGLNHLVTGGNQWAQVTDHQGWDDF</sequence>
<organism evidence="1 2">
    <name type="scientific">Aerococcus urinaehominis</name>
    <dbReference type="NCBI Taxonomy" id="128944"/>
    <lineage>
        <taxon>Bacteria</taxon>
        <taxon>Bacillati</taxon>
        <taxon>Bacillota</taxon>
        <taxon>Bacilli</taxon>
        <taxon>Lactobacillales</taxon>
        <taxon>Aerococcaceae</taxon>
        <taxon>Aerococcus</taxon>
    </lineage>
</organism>
<dbReference type="EMBL" id="CP014163">
    <property type="protein sequence ID" value="AMB99528.1"/>
    <property type="molecule type" value="Genomic_DNA"/>
</dbReference>
<dbReference type="AlphaFoldDB" id="A0A0X8FLI2"/>
<dbReference type="PANTHER" id="PTHR40076:SF1">
    <property type="entry name" value="MEMBRANE PROTEIN"/>
    <property type="match status" value="1"/>
</dbReference>
<evidence type="ECO:0000313" key="2">
    <source>
        <dbReference type="Proteomes" id="UP000062260"/>
    </source>
</evidence>
<reference evidence="2" key="2">
    <citation type="submission" date="2016-01" db="EMBL/GenBank/DDBJ databases">
        <title>Six Aerococcus type strain genome sequencing and assembly using PacBio and Illumina Hiseq.</title>
        <authorList>
            <person name="Carkaci D."/>
            <person name="Dargis R."/>
            <person name="Nielsen X.C."/>
            <person name="Skovgaard O."/>
            <person name="Fuursted K."/>
            <person name="Christensen J.J."/>
        </authorList>
    </citation>
    <scope>NUCLEOTIDE SEQUENCE [LARGE SCALE GENOMIC DNA]</scope>
    <source>
        <strain evidence="2">CCUG42038B</strain>
    </source>
</reference>
<dbReference type="STRING" id="128944.AWM75_05735"/>
<dbReference type="RefSeq" id="WP_067979477.1">
    <property type="nucleotide sequence ID" value="NZ_CP014163.1"/>
</dbReference>